<sequence length="136" mass="15273">MPWIASCCHVFVTGVVFPIMHFLLGPFQYDILKLVSSGKRYDNLGDEVEAKNEEGVEIERVVAKLDDLVCYADIERPPSRNITRTPASITSNHSSVNFKRFRKASQGRFNASLSSVSNFSCRIAGNEDLVDFRQLS</sequence>
<proteinExistence type="predicted"/>
<name>A0A3P7K032_STRVU</name>
<gene>
    <name evidence="1" type="ORF">SVUK_LOCUS16895</name>
</gene>
<dbReference type="EMBL" id="UYYB01115109">
    <property type="protein sequence ID" value="VDM81897.1"/>
    <property type="molecule type" value="Genomic_DNA"/>
</dbReference>
<dbReference type="Proteomes" id="UP000270094">
    <property type="component" value="Unassembled WGS sequence"/>
</dbReference>
<organism evidence="1 2">
    <name type="scientific">Strongylus vulgaris</name>
    <name type="common">Blood worm</name>
    <dbReference type="NCBI Taxonomy" id="40348"/>
    <lineage>
        <taxon>Eukaryota</taxon>
        <taxon>Metazoa</taxon>
        <taxon>Ecdysozoa</taxon>
        <taxon>Nematoda</taxon>
        <taxon>Chromadorea</taxon>
        <taxon>Rhabditida</taxon>
        <taxon>Rhabditina</taxon>
        <taxon>Rhabditomorpha</taxon>
        <taxon>Strongyloidea</taxon>
        <taxon>Strongylidae</taxon>
        <taxon>Strongylus</taxon>
    </lineage>
</organism>
<accession>A0A3P7K032</accession>
<protein>
    <submittedName>
        <fullName evidence="1">Uncharacterized protein</fullName>
    </submittedName>
</protein>
<reference evidence="1 2" key="1">
    <citation type="submission" date="2018-11" db="EMBL/GenBank/DDBJ databases">
        <authorList>
            <consortium name="Pathogen Informatics"/>
        </authorList>
    </citation>
    <scope>NUCLEOTIDE SEQUENCE [LARGE SCALE GENOMIC DNA]</scope>
</reference>
<dbReference type="AlphaFoldDB" id="A0A3P7K032"/>
<evidence type="ECO:0000313" key="2">
    <source>
        <dbReference type="Proteomes" id="UP000270094"/>
    </source>
</evidence>
<dbReference type="OrthoDB" id="552194at2759"/>
<evidence type="ECO:0000313" key="1">
    <source>
        <dbReference type="EMBL" id="VDM81897.1"/>
    </source>
</evidence>
<keyword evidence="2" id="KW-1185">Reference proteome</keyword>